<proteinExistence type="predicted"/>
<keyword evidence="2" id="KW-0418">Kinase</keyword>
<sequence>MEINEITHITKASIQRIVSAINTRLKGRTIPLVVSIDGGSGAGKSTIATEVAMHFGATVIQCDDFFAATVTPEEWDACSPEEKVMRCIDWKRMRNEVLSPLMTGETVQYHPFSFSSRNGLSSSIVTKEPSKVILLDGIYSSLPILSDVVDVKVLVDVSPDVRRHRHNLREGSEDQEWHDIWDCAEDYYFSVVCPPSTFDLIVGNA</sequence>
<evidence type="ECO:0000259" key="1">
    <source>
        <dbReference type="Pfam" id="PF00485"/>
    </source>
</evidence>
<reference evidence="2 3" key="1">
    <citation type="submission" date="2021-05" db="EMBL/GenBank/DDBJ databases">
        <title>Novel Bacillus species.</title>
        <authorList>
            <person name="Liu G."/>
        </authorList>
    </citation>
    <scope>NUCLEOTIDE SEQUENCE [LARGE SCALE GENOMIC DNA]</scope>
    <source>
        <strain evidence="2 3">FJAT-49732</strain>
    </source>
</reference>
<dbReference type="RefSeq" id="WP_213110627.1">
    <property type="nucleotide sequence ID" value="NZ_JAGYPJ010000001.1"/>
</dbReference>
<gene>
    <name evidence="2" type="ORF">KHA93_10085</name>
</gene>
<dbReference type="Proteomes" id="UP000682713">
    <property type="component" value="Unassembled WGS sequence"/>
</dbReference>
<keyword evidence="2" id="KW-0808">Transferase</keyword>
<dbReference type="EMBL" id="JAGYPJ010000001">
    <property type="protein sequence ID" value="MBS4200003.1"/>
    <property type="molecule type" value="Genomic_DNA"/>
</dbReference>
<dbReference type="PANTHER" id="PTHR10285">
    <property type="entry name" value="URIDINE KINASE"/>
    <property type="match status" value="1"/>
</dbReference>
<dbReference type="InterPro" id="IPR006083">
    <property type="entry name" value="PRK/URK"/>
</dbReference>
<organism evidence="2 3">
    <name type="scientific">Lederbergia citrisecunda</name>
    <dbReference type="NCBI Taxonomy" id="2833583"/>
    <lineage>
        <taxon>Bacteria</taxon>
        <taxon>Bacillati</taxon>
        <taxon>Bacillota</taxon>
        <taxon>Bacilli</taxon>
        <taxon>Bacillales</taxon>
        <taxon>Bacillaceae</taxon>
        <taxon>Lederbergia</taxon>
    </lineage>
</organism>
<keyword evidence="3" id="KW-1185">Reference proteome</keyword>
<protein>
    <submittedName>
        <fullName evidence="2">(D)CMP kinase</fullName>
    </submittedName>
</protein>
<dbReference type="GO" id="GO:0005524">
    <property type="term" value="F:ATP binding"/>
    <property type="evidence" value="ECO:0007669"/>
    <property type="project" value="InterPro"/>
</dbReference>
<name>A0A942TMB5_9BACI</name>
<comment type="caution">
    <text evidence="2">The sequence shown here is derived from an EMBL/GenBank/DDBJ whole genome shotgun (WGS) entry which is preliminary data.</text>
</comment>
<dbReference type="AlphaFoldDB" id="A0A942TMB5"/>
<dbReference type="Gene3D" id="3.40.50.300">
    <property type="entry name" value="P-loop containing nucleotide triphosphate hydrolases"/>
    <property type="match status" value="1"/>
</dbReference>
<dbReference type="Pfam" id="PF00485">
    <property type="entry name" value="PRK"/>
    <property type="match status" value="1"/>
</dbReference>
<evidence type="ECO:0000313" key="3">
    <source>
        <dbReference type="Proteomes" id="UP000682713"/>
    </source>
</evidence>
<evidence type="ECO:0000313" key="2">
    <source>
        <dbReference type="EMBL" id="MBS4200003.1"/>
    </source>
</evidence>
<feature type="domain" description="Phosphoribulokinase/uridine kinase" evidence="1">
    <location>
        <begin position="33"/>
        <end position="169"/>
    </location>
</feature>
<dbReference type="InterPro" id="IPR027417">
    <property type="entry name" value="P-loop_NTPase"/>
</dbReference>
<dbReference type="SUPFAM" id="SSF52540">
    <property type="entry name" value="P-loop containing nucleoside triphosphate hydrolases"/>
    <property type="match status" value="1"/>
</dbReference>
<accession>A0A942TMB5</accession>
<dbReference type="GO" id="GO:0016301">
    <property type="term" value="F:kinase activity"/>
    <property type="evidence" value="ECO:0007669"/>
    <property type="project" value="UniProtKB-KW"/>
</dbReference>